<dbReference type="Proteomes" id="UP001652394">
    <property type="component" value="Unassembled WGS sequence"/>
</dbReference>
<feature type="domain" description="NAD/GMP synthase" evidence="1">
    <location>
        <begin position="9"/>
        <end position="92"/>
    </location>
</feature>
<dbReference type="GO" id="GO:0016740">
    <property type="term" value="F:transferase activity"/>
    <property type="evidence" value="ECO:0007669"/>
    <property type="project" value="UniProtKB-KW"/>
</dbReference>
<proteinExistence type="predicted"/>
<dbReference type="Gene3D" id="3.40.50.620">
    <property type="entry name" value="HUPs"/>
    <property type="match status" value="1"/>
</dbReference>
<accession>A0ABT2T886</accession>
<sequence>MLRTIRYDEKCAALFQKMKECTKNGVAVAFSGGVDSSLLLKLACEAADEGQKVYAITVHSRLHPAEDLETAAKVAEEIGAVHKIVFVDELKEAGISDNPKERCYLCKKYIFQKMIKTAAELGVNCLVEGTNEDDLHVYRPGIQAIKELGILSPLAECGMTKKEIRELAQTYQISVAKRPSGPCLATRFPYGTKLSYERMEQAEQGERFLQSLGFSTVRLRVHGKLARIEVKAAELGEVLKRKKEIIQYLKGLGYVYISIDLEGFRSGSMDADIEDGEKDET</sequence>
<dbReference type="PANTHER" id="PTHR43169">
    <property type="entry name" value="EXSB FAMILY PROTEIN"/>
    <property type="match status" value="1"/>
</dbReference>
<dbReference type="PIRSF" id="PIRSF006661">
    <property type="entry name" value="PP-lp_UCP006661"/>
    <property type="match status" value="1"/>
</dbReference>
<dbReference type="PANTHER" id="PTHR43169:SF2">
    <property type="entry name" value="NAD_GMP SYNTHASE DOMAIN-CONTAINING PROTEIN"/>
    <property type="match status" value="1"/>
</dbReference>
<gene>
    <name evidence="2" type="primary">larE</name>
    <name evidence="2" type="ORF">OCV51_02050</name>
</gene>
<dbReference type="CDD" id="cd01990">
    <property type="entry name" value="LarE-like"/>
    <property type="match status" value="1"/>
</dbReference>
<dbReference type="InterPro" id="IPR022310">
    <property type="entry name" value="NAD/GMP_synthase"/>
</dbReference>
<dbReference type="InterPro" id="IPR005232">
    <property type="entry name" value="LarE"/>
</dbReference>
<dbReference type="InterPro" id="IPR052188">
    <property type="entry name" value="Ni-pincer_cofactor_biosynth"/>
</dbReference>
<dbReference type="SUPFAM" id="SSF52402">
    <property type="entry name" value="Adenine nucleotide alpha hydrolases-like"/>
    <property type="match status" value="1"/>
</dbReference>
<dbReference type="NCBIfam" id="TIGR00268">
    <property type="entry name" value="ATP-dependent sacrificial sulfur transferase LarE"/>
    <property type="match status" value="1"/>
</dbReference>
<evidence type="ECO:0000259" key="1">
    <source>
        <dbReference type="Pfam" id="PF02540"/>
    </source>
</evidence>
<keyword evidence="2" id="KW-0808">Transferase</keyword>
<dbReference type="InterPro" id="IPR014729">
    <property type="entry name" value="Rossmann-like_a/b/a_fold"/>
</dbReference>
<protein>
    <submittedName>
        <fullName evidence="2">ATP-dependent sacrificial sulfur transferase LarE</fullName>
    </submittedName>
</protein>
<name>A0ABT2T886_9FIRM</name>
<evidence type="ECO:0000313" key="3">
    <source>
        <dbReference type="Proteomes" id="UP001652394"/>
    </source>
</evidence>
<evidence type="ECO:0000313" key="2">
    <source>
        <dbReference type="EMBL" id="MCU6746450.1"/>
    </source>
</evidence>
<dbReference type="EMBL" id="JAOQJX010000002">
    <property type="protein sequence ID" value="MCU6746450.1"/>
    <property type="molecule type" value="Genomic_DNA"/>
</dbReference>
<reference evidence="2 3" key="1">
    <citation type="journal article" date="2021" name="ISME Commun">
        <title>Automated analysis of genomic sequences facilitates high-throughput and comprehensive description of bacteria.</title>
        <authorList>
            <person name="Hitch T.C.A."/>
        </authorList>
    </citation>
    <scope>NUCLEOTIDE SEQUENCE [LARGE SCALE GENOMIC DNA]</scope>
    <source>
        <strain evidence="2 3">H2_18</strain>
    </source>
</reference>
<dbReference type="Pfam" id="PF02540">
    <property type="entry name" value="NAD_synthase"/>
    <property type="match status" value="1"/>
</dbReference>
<organism evidence="2 3">
    <name type="scientific">Faecalicatena acetigenes</name>
    <dbReference type="NCBI Taxonomy" id="2981790"/>
    <lineage>
        <taxon>Bacteria</taxon>
        <taxon>Bacillati</taxon>
        <taxon>Bacillota</taxon>
        <taxon>Clostridia</taxon>
        <taxon>Lachnospirales</taxon>
        <taxon>Lachnospiraceae</taxon>
        <taxon>Faecalicatena</taxon>
    </lineage>
</organism>
<comment type="caution">
    <text evidence="2">The sequence shown here is derived from an EMBL/GenBank/DDBJ whole genome shotgun (WGS) entry which is preliminary data.</text>
</comment>
<keyword evidence="3" id="KW-1185">Reference proteome</keyword>